<evidence type="ECO:0000259" key="7">
    <source>
        <dbReference type="Pfam" id="PF01386"/>
    </source>
</evidence>
<dbReference type="InterPro" id="IPR020056">
    <property type="entry name" value="Rbsml_bL25/Gln-tRNA_synth_N"/>
</dbReference>
<dbReference type="OrthoDB" id="9790002at2"/>
<dbReference type="Gene3D" id="2.170.120.20">
    <property type="entry name" value="Ribosomal protein L25, beta domain"/>
    <property type="match status" value="1"/>
</dbReference>
<dbReference type="SUPFAM" id="SSF50715">
    <property type="entry name" value="Ribosomal protein L25-like"/>
    <property type="match status" value="1"/>
</dbReference>
<dbReference type="NCBIfam" id="NF004133">
    <property type="entry name" value="PRK05618.2-4"/>
    <property type="match status" value="1"/>
</dbReference>
<dbReference type="PANTHER" id="PTHR33284:SF1">
    <property type="entry name" value="RIBOSOMAL PROTEIN L25_GLN-TRNA SYNTHETASE, ANTI-CODON-BINDING DOMAIN-CONTAINING PROTEIN"/>
    <property type="match status" value="1"/>
</dbReference>
<dbReference type="InterPro" id="IPR011035">
    <property type="entry name" value="Ribosomal_bL25/Gln-tRNA_synth"/>
</dbReference>
<dbReference type="Pfam" id="PF14693">
    <property type="entry name" value="Ribosomal_TL5_C"/>
    <property type="match status" value="1"/>
</dbReference>
<dbReference type="RefSeq" id="WP_104850691.1">
    <property type="nucleotide sequence ID" value="NZ_PKOZ01000017.1"/>
</dbReference>
<feature type="compositionally biased region" description="Acidic residues" evidence="6">
    <location>
        <begin position="186"/>
        <end position="204"/>
    </location>
</feature>
<evidence type="ECO:0000313" key="9">
    <source>
        <dbReference type="EMBL" id="PQD93953.1"/>
    </source>
</evidence>
<dbReference type="EMBL" id="PKOZ01000017">
    <property type="protein sequence ID" value="PQD93953.1"/>
    <property type="molecule type" value="Genomic_DNA"/>
</dbReference>
<comment type="subunit">
    <text evidence="5">Part of the 50S ribosomal subunit; part of the 5S rRNA/L5/L18/L25 subcomplex. Contacts the 5S rRNA. Binds to the 5S rRNA independently of L5 and L18.</text>
</comment>
<keyword evidence="3 5" id="KW-0689">Ribosomal protein</keyword>
<dbReference type="Gene3D" id="2.40.240.10">
    <property type="entry name" value="Ribosomal Protein L25, Chain P"/>
    <property type="match status" value="1"/>
</dbReference>
<dbReference type="InterPro" id="IPR020930">
    <property type="entry name" value="Ribosomal_uL5_bac-type"/>
</dbReference>
<protein>
    <recommendedName>
        <fullName evidence="5">Large ribosomal subunit protein bL25</fullName>
    </recommendedName>
    <alternativeName>
        <fullName evidence="5">General stress protein CTC</fullName>
    </alternativeName>
</protein>
<dbReference type="InterPro" id="IPR029751">
    <property type="entry name" value="Ribosomal_L25_dom"/>
</dbReference>
<evidence type="ECO:0000256" key="2">
    <source>
        <dbReference type="ARBA" id="ARBA00022884"/>
    </source>
</evidence>
<evidence type="ECO:0000256" key="5">
    <source>
        <dbReference type="HAMAP-Rule" id="MF_01334"/>
    </source>
</evidence>
<comment type="function">
    <text evidence="5">This is one of the proteins that binds to the 5S RNA in the ribosome where it forms part of the central protuberance.</text>
</comment>
<dbReference type="InterPro" id="IPR020057">
    <property type="entry name" value="Ribosomal_bL25_b-dom"/>
</dbReference>
<dbReference type="InterPro" id="IPR037121">
    <property type="entry name" value="Ribosomal_bL25_C"/>
</dbReference>
<proteinExistence type="inferred from homology"/>
<feature type="region of interest" description="Disordered" evidence="6">
    <location>
        <begin position="180"/>
        <end position="204"/>
    </location>
</feature>
<evidence type="ECO:0000256" key="3">
    <source>
        <dbReference type="ARBA" id="ARBA00022980"/>
    </source>
</evidence>
<organism evidence="9 10">
    <name type="scientific">Pradoshia eiseniae</name>
    <dbReference type="NCBI Taxonomy" id="2064768"/>
    <lineage>
        <taxon>Bacteria</taxon>
        <taxon>Bacillati</taxon>
        <taxon>Bacillota</taxon>
        <taxon>Bacilli</taxon>
        <taxon>Bacillales</taxon>
        <taxon>Bacillaceae</taxon>
        <taxon>Pradoshia</taxon>
    </lineage>
</organism>
<keyword evidence="2 5" id="KW-0694">RNA-binding</keyword>
<dbReference type="HAMAP" id="MF_01334">
    <property type="entry name" value="Ribosomal_bL25_CTC"/>
    <property type="match status" value="1"/>
</dbReference>
<dbReference type="GO" id="GO:0003735">
    <property type="term" value="F:structural constituent of ribosome"/>
    <property type="evidence" value="ECO:0007669"/>
    <property type="project" value="InterPro"/>
</dbReference>
<keyword evidence="10" id="KW-1185">Reference proteome</keyword>
<evidence type="ECO:0000259" key="8">
    <source>
        <dbReference type="Pfam" id="PF14693"/>
    </source>
</evidence>
<comment type="caution">
    <text evidence="9">The sequence shown here is derived from an EMBL/GenBank/DDBJ whole genome shotgun (WGS) entry which is preliminary data.</text>
</comment>
<keyword evidence="1 5" id="KW-0699">rRNA-binding</keyword>
<feature type="domain" description="Large ribosomal subunit protein bL25 L25" evidence="7">
    <location>
        <begin position="5"/>
        <end position="91"/>
    </location>
</feature>
<evidence type="ECO:0000256" key="6">
    <source>
        <dbReference type="SAM" id="MobiDB-lite"/>
    </source>
</evidence>
<dbReference type="CDD" id="cd00495">
    <property type="entry name" value="Ribosomal_L25_TL5_CTC"/>
    <property type="match status" value="1"/>
</dbReference>
<evidence type="ECO:0000256" key="4">
    <source>
        <dbReference type="ARBA" id="ARBA00023274"/>
    </source>
</evidence>
<dbReference type="GO" id="GO:0006412">
    <property type="term" value="P:translation"/>
    <property type="evidence" value="ECO:0007669"/>
    <property type="project" value="UniProtKB-UniRule"/>
</dbReference>
<name>A0A2S7MVZ6_9BACI</name>
<reference evidence="9 10" key="1">
    <citation type="submission" date="2017-12" db="EMBL/GenBank/DDBJ databases">
        <title>Taxonomic description and draft genome of Pradoshia cofamensis Gen. nov., sp. nov., a thermotolerant bacillale isolated from anterior gut of earthworm Eisenia fetida.</title>
        <authorList>
            <person name="Saha T."/>
            <person name="Chakraborty R."/>
        </authorList>
    </citation>
    <scope>NUCLEOTIDE SEQUENCE [LARGE SCALE GENOMIC DNA]</scope>
    <source>
        <strain evidence="9 10">EAG3</strain>
    </source>
</reference>
<feature type="domain" description="Large ribosomal subunit protein bL25 beta" evidence="8">
    <location>
        <begin position="100"/>
        <end position="182"/>
    </location>
</feature>
<sequence>MAMTLQATQREDLKRSSLRKLREEGKFPAVVYGSNKTASPIFVDEGEFLKTIKQSGRNGVLSLDLGGKKTSVMLGEYQQDSLKGTIIHADFLAINMSEEMEVAVRIDLVGEAAGVKEGGVLQQSLHEVTVSAKPNEIPSSVEYDVSNLQIGDTIIVADLNQDGSFTITQDEDEVIASVLAPRVESESEEEETASEEAAEETPAE</sequence>
<keyword evidence="4 5" id="KW-0687">Ribonucleoprotein</keyword>
<evidence type="ECO:0000256" key="1">
    <source>
        <dbReference type="ARBA" id="ARBA00022730"/>
    </source>
</evidence>
<dbReference type="NCBIfam" id="TIGR00731">
    <property type="entry name" value="bL25_bact_ctc"/>
    <property type="match status" value="1"/>
</dbReference>
<comment type="similarity">
    <text evidence="5">Belongs to the bacterial ribosomal protein bL25 family. CTC subfamily.</text>
</comment>
<accession>A0A2S7MVZ6</accession>
<gene>
    <name evidence="5" type="primary">rplY</name>
    <name evidence="5" type="synonym">ctc</name>
    <name evidence="9" type="ORF">CYL18_16995</name>
</gene>
<dbReference type="GO" id="GO:0008097">
    <property type="term" value="F:5S rRNA binding"/>
    <property type="evidence" value="ECO:0007669"/>
    <property type="project" value="InterPro"/>
</dbReference>
<dbReference type="Pfam" id="PF01386">
    <property type="entry name" value="Ribosomal_L25p"/>
    <property type="match status" value="1"/>
</dbReference>
<dbReference type="PANTHER" id="PTHR33284">
    <property type="entry name" value="RIBOSOMAL PROTEIN L25/GLN-TRNA SYNTHETASE, ANTI-CODON-BINDING DOMAIN-CONTAINING PROTEIN"/>
    <property type="match status" value="1"/>
</dbReference>
<dbReference type="Proteomes" id="UP000239663">
    <property type="component" value="Unassembled WGS sequence"/>
</dbReference>
<dbReference type="InterPro" id="IPR001021">
    <property type="entry name" value="Ribosomal_bL25_long"/>
</dbReference>
<dbReference type="GO" id="GO:0022625">
    <property type="term" value="C:cytosolic large ribosomal subunit"/>
    <property type="evidence" value="ECO:0007669"/>
    <property type="project" value="TreeGrafter"/>
</dbReference>
<evidence type="ECO:0000313" key="10">
    <source>
        <dbReference type="Proteomes" id="UP000239663"/>
    </source>
</evidence>
<dbReference type="AlphaFoldDB" id="A0A2S7MVZ6"/>